<keyword evidence="2 5" id="KW-0677">Repeat</keyword>
<dbReference type="SUPFAM" id="SSF52540">
    <property type="entry name" value="P-loop containing nucleoside triphosphate hydrolases"/>
    <property type="match status" value="1"/>
</dbReference>
<dbReference type="Pfam" id="PF07724">
    <property type="entry name" value="AAA_2"/>
    <property type="match status" value="1"/>
</dbReference>
<name>A0AAP0HW90_9MAGN</name>
<accession>A0AAP0HW90</accession>
<dbReference type="Gene3D" id="3.40.50.300">
    <property type="entry name" value="P-loop containing nucleotide triphosphate hydrolases"/>
    <property type="match status" value="2"/>
</dbReference>
<organism evidence="8 9">
    <name type="scientific">Stephania cephalantha</name>
    <dbReference type="NCBI Taxonomy" id="152367"/>
    <lineage>
        <taxon>Eukaryota</taxon>
        <taxon>Viridiplantae</taxon>
        <taxon>Streptophyta</taxon>
        <taxon>Embryophyta</taxon>
        <taxon>Tracheophyta</taxon>
        <taxon>Spermatophyta</taxon>
        <taxon>Magnoliopsida</taxon>
        <taxon>Ranunculales</taxon>
        <taxon>Menispermaceae</taxon>
        <taxon>Menispermoideae</taxon>
        <taxon>Cissampelideae</taxon>
        <taxon>Stephania</taxon>
    </lineage>
</organism>
<dbReference type="Proteomes" id="UP001419268">
    <property type="component" value="Unassembled WGS sequence"/>
</dbReference>
<dbReference type="AlphaFoldDB" id="A0AAP0HW90"/>
<feature type="region of interest" description="Disordered" evidence="6">
    <location>
        <begin position="880"/>
        <end position="917"/>
    </location>
</feature>
<dbReference type="PANTHER" id="PTHR43572">
    <property type="entry name" value="CHAPERONE PROTEIN CLPD, CHLOROPLASTIC"/>
    <property type="match status" value="1"/>
</dbReference>
<keyword evidence="3" id="KW-0805">Transcription regulation</keyword>
<dbReference type="InterPro" id="IPR058954">
    <property type="entry name" value="AAA_lid_SMAX1"/>
</dbReference>
<dbReference type="GO" id="GO:0016887">
    <property type="term" value="F:ATP hydrolysis activity"/>
    <property type="evidence" value="ECO:0007669"/>
    <property type="project" value="InterPro"/>
</dbReference>
<feature type="compositionally biased region" description="Acidic residues" evidence="6">
    <location>
        <begin position="896"/>
        <end position="906"/>
    </location>
</feature>
<dbReference type="InterPro" id="IPR051650">
    <property type="entry name" value="SL_signaling_regulator"/>
</dbReference>
<dbReference type="InterPro" id="IPR004176">
    <property type="entry name" value="Clp_R_N"/>
</dbReference>
<dbReference type="Pfam" id="PF02861">
    <property type="entry name" value="Clp_N"/>
    <property type="match status" value="1"/>
</dbReference>
<dbReference type="GO" id="GO:0005524">
    <property type="term" value="F:ATP binding"/>
    <property type="evidence" value="ECO:0007669"/>
    <property type="project" value="InterPro"/>
</dbReference>
<dbReference type="CDD" id="cd19499">
    <property type="entry name" value="RecA-like_ClpB_Hsp104-like"/>
    <property type="match status" value="1"/>
</dbReference>
<comment type="similarity">
    <text evidence="1">Belongs to the ClpA/ClpB family.</text>
</comment>
<evidence type="ECO:0000313" key="8">
    <source>
        <dbReference type="EMBL" id="KAK9099957.1"/>
    </source>
</evidence>
<gene>
    <name evidence="8" type="ORF">Scep_023387</name>
</gene>
<dbReference type="InterPro" id="IPR027417">
    <property type="entry name" value="P-loop_NTPase"/>
</dbReference>
<evidence type="ECO:0000256" key="3">
    <source>
        <dbReference type="ARBA" id="ARBA00023015"/>
    </source>
</evidence>
<dbReference type="InterPro" id="IPR036628">
    <property type="entry name" value="Clp_N_dom_sf"/>
</dbReference>
<dbReference type="FunFam" id="1.10.1780.10:FF:000005">
    <property type="entry name" value="protein SUPPRESSOR OF MAX2 1"/>
    <property type="match status" value="1"/>
</dbReference>
<feature type="domain" description="Clp R" evidence="7">
    <location>
        <begin position="8"/>
        <end position="169"/>
    </location>
</feature>
<sequence>MRAGLSTIQQTLTPEAATVLNQSIAEAGRRNHGQTTPLHVAATLLAAQSGYLRQACIRSHPNSSHPLQCRALDLCFSVALDRLPSAQNVSPSLEPPISNALMAALKRAQAHQRRGCPEQQQQPLLAVKVELEQLIVSILDDPSVSRVMREASFSSPAVKATIEQALNSSSNSSNSIGSSPIGACGIAGFRPAAAPTASRNLYMNPRLQQQQQLQGNQESHQTGQVQRRDDVKRVVEILLRSKKRNPVLVGETEPVLVLREVIQKIEKREMGEGVLKNVRVISLEKELGSDKNQITASKIKDLGDLIDNQIAELSGVIVDLGDLKCLVEQPQGFGGLGGAPEAARGAVAEMGKVLGRFGEGRGKVWLIGTATCETYLRCQVYHPSMEGEWDLQAVPIAAKAPPFQGLFPRIGGNNGILSSSVESLSPLKGFHATATTLSSRRPNENSEPARRTKCCPLCTQSYERELAKTLANEFEKSSPDAKTEATKQPLPQWLQSAKLSSNGIVNKTTDQIQINDKESIRKQKTEELQKKWNDTCSRMHPSFHRNASSEIITPAALSMTSMYNSNALSRPTFEPKLQLNRTLGGTLQLSQNPLRNPSPERRTSPLGSPVRTELVLGCTKSSENSPEKGRKEKLNKDLSGCIALESIERAPALQKEKVASTLDPDSFKTLFKGLLEKVWWQNEAASAVAATVIQCRSGNSKRKCFGWKSDTWMLFAGPDRVGKKKMAIALAELLCRSSPITIRLGSRSKDNEESDVNFRGKTTLDRIAEAVQRNPSAVVMLEDIDQADMLVHGSIKRAMERGRLLDSHGREVSIKNVIFILTSSWLPENLKDSSAECLPRDEEKLANLASREWQLQISIAAKPRKRRLDWLHEDIRPTKSRTDTVSSTGLSFDLNETAENEDDETAEGSRNSSDLTVEHEQEHVLVNKCLQSPATSPVVSELFKCVDDAIVFKPVDFGPLRTKVSGAISSKFSAIVDSKRSIEVDKEAVERIVGGIWFGQTELEEWIEKVLVTSFKNVKNSLTSSSASSTSGGGGGVIEEDPTVFRLVSVGDSSRRSSGWEWLPSKVTLNTEGS</sequence>
<dbReference type="SUPFAM" id="SSF81923">
    <property type="entry name" value="Double Clp-N motif"/>
    <property type="match status" value="1"/>
</dbReference>
<feature type="region of interest" description="Disordered" evidence="6">
    <location>
        <begin position="586"/>
        <end position="610"/>
    </location>
</feature>
<evidence type="ECO:0000256" key="2">
    <source>
        <dbReference type="ARBA" id="ARBA00022737"/>
    </source>
</evidence>
<evidence type="ECO:0000259" key="7">
    <source>
        <dbReference type="PROSITE" id="PS51903"/>
    </source>
</evidence>
<dbReference type="PROSITE" id="PS51903">
    <property type="entry name" value="CLP_R"/>
    <property type="match status" value="1"/>
</dbReference>
<dbReference type="EMBL" id="JBBNAG010000010">
    <property type="protein sequence ID" value="KAK9099957.1"/>
    <property type="molecule type" value="Genomic_DNA"/>
</dbReference>
<dbReference type="Pfam" id="PF26587">
    <property type="entry name" value="AAA_lid_SMAX1"/>
    <property type="match status" value="1"/>
</dbReference>
<proteinExistence type="inferred from homology"/>
<keyword evidence="4" id="KW-0804">Transcription</keyword>
<keyword evidence="9" id="KW-1185">Reference proteome</keyword>
<evidence type="ECO:0000256" key="6">
    <source>
        <dbReference type="SAM" id="MobiDB-lite"/>
    </source>
</evidence>
<evidence type="ECO:0000313" key="9">
    <source>
        <dbReference type="Proteomes" id="UP001419268"/>
    </source>
</evidence>
<dbReference type="PANTHER" id="PTHR43572:SF13">
    <property type="entry name" value="PROTEIN SUPPRESSOR OF MAX2 1"/>
    <property type="match status" value="1"/>
</dbReference>
<comment type="caution">
    <text evidence="8">The sequence shown here is derived from an EMBL/GenBank/DDBJ whole genome shotgun (WGS) entry which is preliminary data.</text>
</comment>
<protein>
    <recommendedName>
        <fullName evidence="7">Clp R domain-containing protein</fullName>
    </recommendedName>
</protein>
<evidence type="ECO:0000256" key="1">
    <source>
        <dbReference type="ARBA" id="ARBA00008675"/>
    </source>
</evidence>
<feature type="compositionally biased region" description="Polar residues" evidence="6">
    <location>
        <begin position="586"/>
        <end position="595"/>
    </location>
</feature>
<dbReference type="InterPro" id="IPR058680">
    <property type="entry name" value="NBD_SMAX1-like"/>
</dbReference>
<evidence type="ECO:0000256" key="5">
    <source>
        <dbReference type="PROSITE-ProRule" id="PRU01251"/>
    </source>
</evidence>
<dbReference type="InterPro" id="IPR003959">
    <property type="entry name" value="ATPase_AAA_core"/>
</dbReference>
<evidence type="ECO:0000256" key="4">
    <source>
        <dbReference type="ARBA" id="ARBA00023163"/>
    </source>
</evidence>
<dbReference type="Gene3D" id="1.10.1780.10">
    <property type="entry name" value="Clp, N-terminal domain"/>
    <property type="match status" value="1"/>
</dbReference>
<reference evidence="8 9" key="1">
    <citation type="submission" date="2024-01" db="EMBL/GenBank/DDBJ databases">
        <title>Genome assemblies of Stephania.</title>
        <authorList>
            <person name="Yang L."/>
        </authorList>
    </citation>
    <scope>NUCLEOTIDE SEQUENCE [LARGE SCALE GENOMIC DNA]</scope>
    <source>
        <strain evidence="8">JXDWG</strain>
        <tissue evidence="8">Leaf</tissue>
    </source>
</reference>
<dbReference type="Pfam" id="PF23569">
    <property type="entry name" value="NBD_SMAX1"/>
    <property type="match status" value="1"/>
</dbReference>